<dbReference type="CDD" id="cd00882">
    <property type="entry name" value="Ras_like_GTPase"/>
    <property type="match status" value="1"/>
</dbReference>
<gene>
    <name evidence="4" type="ORF">B0T25DRAFT_458228</name>
</gene>
<feature type="region of interest" description="Disordered" evidence="2">
    <location>
        <begin position="959"/>
        <end position="987"/>
    </location>
</feature>
<feature type="compositionally biased region" description="Acidic residues" evidence="2">
    <location>
        <begin position="968"/>
        <end position="979"/>
    </location>
</feature>
<sequence length="987" mass="110602">MASNPRSKTVETHWVWQTLQDLSPVARLQVLEEALDNASKHSAEFARLIGGAIGGDDGLGLTGTKHLRQWVQEIETLASKQKAFELLIGVQGPTGAGKSTLLNAVLGYKNLLPSSNAEASTATICKVGYNYVDDPQRAFRADIVFRSQNDVKQEVGRFFADLQDRQRLLEDHRNHDGEDDRSDTLRQNELEEVNANINAAASKIQAVWGFSVKQLEKMNSSAELFAKSDPTAKFLSTTKSIHGANAEAFARDIKPFLDSTYSEMAGSSGAATRNMAVWPLIDHVDIWIKSDLLKGGLVLVDLPGLSDAVEGRAAVARRYYQELAVAVIVTPSVRAADERTGVGLMDENQELTMRMNGKFNNRSFCVVLSKVDDIDWETAAKNEGRSEHIQRIAEQRKLDKRAKTTRKDIKKELKSLRKKLSAARDETIKNEARDEMKKLKERQKRIRKHFKSSPGKVSNLTGEAIYAAIKTRNQVLNTRILGHLKDRHDEFVDACPDSGSQFVVPNIFPVSTKAFWSLDESAQKRVNGFPSVAYTGIPALVQWLREATAPQRETQVLSLLNRYVGLYNNVQTWMDDKCKTTQKSFSAAQLKSELLDPQCDNLRKALERNSRTLEIKIKECDPLKSKTKAMSFCTQHSNNLVARWVYKHPDDETSILKLHALTFAAIVRRGGDDFMSFAGGKKMKYNWMGVMANAFKRRIAGQWIQELHQNIPNTAKQSRAAIENTWESYMKSLMKVLIKYFPEQKDYLQKQRGRLDDIKNEVTDLVVKAINDISNSSPDIHANLQSELKAKWALGFKKAMNVAGGKGVTQRRHDKLKAFAKTHGKRMYEEAVRGMEEQFQAHLRSFPSAVGRAWDHGLEKFRVQMELIIGNIVRASNHAAVAGAIGTPAPALDDVSTEQQHQAVVLFETADARRLRIELEESVRLLLTNWGTAWDIPSIDIGMGEDIAIPSVYVWEGDSWSASSDGGSDSDEDSDDDEMVEIKEEPE</sequence>
<proteinExistence type="predicted"/>
<reference evidence="4" key="2">
    <citation type="submission" date="2023-06" db="EMBL/GenBank/DDBJ databases">
        <authorList>
            <consortium name="Lawrence Berkeley National Laboratory"/>
            <person name="Haridas S."/>
            <person name="Hensen N."/>
            <person name="Bonometti L."/>
            <person name="Westerberg I."/>
            <person name="Brannstrom I.O."/>
            <person name="Guillou S."/>
            <person name="Cros-Aarteil S."/>
            <person name="Calhoun S."/>
            <person name="Kuo A."/>
            <person name="Mondo S."/>
            <person name="Pangilinan J."/>
            <person name="Riley R."/>
            <person name="Labutti K."/>
            <person name="Andreopoulos B."/>
            <person name="Lipzen A."/>
            <person name="Chen C."/>
            <person name="Yanf M."/>
            <person name="Daum C."/>
            <person name="Ng V."/>
            <person name="Clum A."/>
            <person name="Steindorff A."/>
            <person name="Ohm R."/>
            <person name="Martin F."/>
            <person name="Silar P."/>
            <person name="Natvig D."/>
            <person name="Lalanne C."/>
            <person name="Gautier V."/>
            <person name="Ament-Velasquez S.L."/>
            <person name="Kruys A."/>
            <person name="Hutchinson M.I."/>
            <person name="Powell A.J."/>
            <person name="Barry K."/>
            <person name="Miller A.N."/>
            <person name="Grigoriev I.V."/>
            <person name="Debuchy R."/>
            <person name="Gladieux P."/>
            <person name="Thoren M.H."/>
            <person name="Johannesson H."/>
        </authorList>
    </citation>
    <scope>NUCLEOTIDE SEQUENCE</scope>
    <source>
        <strain evidence="4">CBS 955.72</strain>
    </source>
</reference>
<evidence type="ECO:0000256" key="2">
    <source>
        <dbReference type="SAM" id="MobiDB-lite"/>
    </source>
</evidence>
<dbReference type="PANTHER" id="PTHR36681">
    <property type="entry name" value="NUCLEAR GTPASE, GERMINAL CENTER-ASSOCIATED, TANDEM DUPLICATE 3"/>
    <property type="match status" value="1"/>
</dbReference>
<name>A0AAJ0HFD8_9PEZI</name>
<dbReference type="Proteomes" id="UP001275084">
    <property type="component" value="Unassembled WGS sequence"/>
</dbReference>
<feature type="domain" description="Dynamin N-terminal" evidence="3">
    <location>
        <begin position="88"/>
        <end position="337"/>
    </location>
</feature>
<dbReference type="Pfam" id="PF00350">
    <property type="entry name" value="Dynamin_N"/>
    <property type="match status" value="1"/>
</dbReference>
<evidence type="ECO:0000256" key="1">
    <source>
        <dbReference type="SAM" id="Coils"/>
    </source>
</evidence>
<dbReference type="SUPFAM" id="SSF52540">
    <property type="entry name" value="P-loop containing nucleoside triphosphate hydrolases"/>
    <property type="match status" value="1"/>
</dbReference>
<accession>A0AAJ0HFD8</accession>
<evidence type="ECO:0000259" key="3">
    <source>
        <dbReference type="Pfam" id="PF00350"/>
    </source>
</evidence>
<dbReference type="PANTHER" id="PTHR36681:SF3">
    <property type="entry name" value="NUCLEAR GTPASE, GERMINAL CENTER-ASSOCIATED, TANDEM DUPLICATE 3"/>
    <property type="match status" value="1"/>
</dbReference>
<evidence type="ECO:0000313" key="5">
    <source>
        <dbReference type="Proteomes" id="UP001275084"/>
    </source>
</evidence>
<protein>
    <recommendedName>
        <fullName evidence="3">Dynamin N-terminal domain-containing protein</fullName>
    </recommendedName>
</protein>
<dbReference type="AlphaFoldDB" id="A0AAJ0HFD8"/>
<dbReference type="Gene3D" id="3.40.50.300">
    <property type="entry name" value="P-loop containing nucleotide triphosphate hydrolases"/>
    <property type="match status" value="2"/>
</dbReference>
<dbReference type="InterPro" id="IPR045063">
    <property type="entry name" value="Dynamin_N"/>
</dbReference>
<reference evidence="4" key="1">
    <citation type="journal article" date="2023" name="Mol. Phylogenet. Evol.">
        <title>Genome-scale phylogeny and comparative genomics of the fungal order Sordariales.</title>
        <authorList>
            <person name="Hensen N."/>
            <person name="Bonometti L."/>
            <person name="Westerberg I."/>
            <person name="Brannstrom I.O."/>
            <person name="Guillou S."/>
            <person name="Cros-Aarteil S."/>
            <person name="Calhoun S."/>
            <person name="Haridas S."/>
            <person name="Kuo A."/>
            <person name="Mondo S."/>
            <person name="Pangilinan J."/>
            <person name="Riley R."/>
            <person name="LaButti K."/>
            <person name="Andreopoulos B."/>
            <person name="Lipzen A."/>
            <person name="Chen C."/>
            <person name="Yan M."/>
            <person name="Daum C."/>
            <person name="Ng V."/>
            <person name="Clum A."/>
            <person name="Steindorff A."/>
            <person name="Ohm R.A."/>
            <person name="Martin F."/>
            <person name="Silar P."/>
            <person name="Natvig D.O."/>
            <person name="Lalanne C."/>
            <person name="Gautier V."/>
            <person name="Ament-Velasquez S.L."/>
            <person name="Kruys A."/>
            <person name="Hutchinson M.I."/>
            <person name="Powell A.J."/>
            <person name="Barry K."/>
            <person name="Miller A.N."/>
            <person name="Grigoriev I.V."/>
            <person name="Debuchy R."/>
            <person name="Gladieux P."/>
            <person name="Hiltunen Thoren M."/>
            <person name="Johannesson H."/>
        </authorList>
    </citation>
    <scope>NUCLEOTIDE SEQUENCE</scope>
    <source>
        <strain evidence="4">CBS 955.72</strain>
    </source>
</reference>
<keyword evidence="5" id="KW-1185">Reference proteome</keyword>
<dbReference type="InterPro" id="IPR027417">
    <property type="entry name" value="P-loop_NTPase"/>
</dbReference>
<comment type="caution">
    <text evidence="4">The sequence shown here is derived from an EMBL/GenBank/DDBJ whole genome shotgun (WGS) entry which is preliminary data.</text>
</comment>
<organism evidence="4 5">
    <name type="scientific">Lasiosphaeria hispida</name>
    <dbReference type="NCBI Taxonomy" id="260671"/>
    <lineage>
        <taxon>Eukaryota</taxon>
        <taxon>Fungi</taxon>
        <taxon>Dikarya</taxon>
        <taxon>Ascomycota</taxon>
        <taxon>Pezizomycotina</taxon>
        <taxon>Sordariomycetes</taxon>
        <taxon>Sordariomycetidae</taxon>
        <taxon>Sordariales</taxon>
        <taxon>Lasiosphaeriaceae</taxon>
        <taxon>Lasiosphaeria</taxon>
    </lineage>
</organism>
<keyword evidence="1" id="KW-0175">Coiled coil</keyword>
<feature type="coiled-coil region" evidence="1">
    <location>
        <begin position="399"/>
        <end position="449"/>
    </location>
</feature>
<evidence type="ECO:0000313" key="4">
    <source>
        <dbReference type="EMBL" id="KAK3349591.1"/>
    </source>
</evidence>
<dbReference type="EMBL" id="JAUIQD010000005">
    <property type="protein sequence ID" value="KAK3349591.1"/>
    <property type="molecule type" value="Genomic_DNA"/>
</dbReference>